<evidence type="ECO:0000313" key="1">
    <source>
        <dbReference type="EMBL" id="CAE06911.1"/>
    </source>
</evidence>
<dbReference type="STRING" id="84588.SYNW0396"/>
<dbReference type="EMBL" id="BX569690">
    <property type="protein sequence ID" value="CAE06911.1"/>
    <property type="molecule type" value="Genomic_DNA"/>
</dbReference>
<keyword evidence="2" id="KW-1185">Reference proteome</keyword>
<dbReference type="AlphaFoldDB" id="Q7U962"/>
<name>Q7U962_PARMW</name>
<dbReference type="eggNOG" id="ENOG5032HKD">
    <property type="taxonomic scope" value="Bacteria"/>
</dbReference>
<organism evidence="1 2">
    <name type="scientific">Parasynechococcus marenigrum (strain WH8102)</name>
    <dbReference type="NCBI Taxonomy" id="84588"/>
    <lineage>
        <taxon>Bacteria</taxon>
        <taxon>Bacillati</taxon>
        <taxon>Cyanobacteriota</taxon>
        <taxon>Cyanophyceae</taxon>
        <taxon>Synechococcales</taxon>
        <taxon>Prochlorococcaceae</taxon>
        <taxon>Parasynechococcus</taxon>
        <taxon>Parasynechococcus marenigrum</taxon>
    </lineage>
</organism>
<sequence length="351" mass="38648">MTILLVSDDDSSALACQLLQQQLERCGQTCLTIGPALSSRRDSPLPSVTPQIPLTLMDLLGHELLESASAVGLFIRRSDQLERFTHAHRDLARQRGVRPALVFSGPLQASLGDSLVRQLCDSQCCDLLVVPGDRQRRELEAITQFWPESVASPSIEAIGHWFSPERPPLGALNGGTPQPPHTLLALVQEAIPTQIGAKAQLLRQLIRWAETSPEWSVVIQRDHAWEKGQPWISKFQSSDWTFPDNLVFGAPGQLLTQLASCSACLCVSSPWSLTAMAWGRPTLLIGDYGIHSDQGTTTFFGSGLMHRLQSIDHLDQLLDVPPVNTSWLQSMGWGVHDGAARLIRRLEELLP</sequence>
<protein>
    <submittedName>
        <fullName evidence="1">Uncharacterized protein</fullName>
    </submittedName>
</protein>
<dbReference type="Pfam" id="PF20471">
    <property type="entry name" value="DUF6716"/>
    <property type="match status" value="1"/>
</dbReference>
<evidence type="ECO:0000313" key="2">
    <source>
        <dbReference type="Proteomes" id="UP000001422"/>
    </source>
</evidence>
<reference evidence="1 2" key="1">
    <citation type="journal article" date="2003" name="Nature">
        <title>The genome of a motile marine Synechococcus.</title>
        <authorList>
            <person name="Palenik B."/>
            <person name="Brahamsha B."/>
            <person name="Larimer F."/>
            <person name="Land M."/>
            <person name="Hauser L."/>
            <person name="Chain P."/>
            <person name="Lamerdin J."/>
            <person name="Regala W."/>
            <person name="Allen E.A."/>
            <person name="McCarren J."/>
            <person name="Paulsen I."/>
            <person name="Dufresne A."/>
            <person name="Partensky F."/>
            <person name="Webb E."/>
            <person name="Waterbury J."/>
        </authorList>
    </citation>
    <scope>NUCLEOTIDE SEQUENCE [LARGE SCALE GENOMIC DNA]</scope>
    <source>
        <strain evidence="1 2">WH8102</strain>
    </source>
</reference>
<accession>Q7U962</accession>
<gene>
    <name evidence="1" type="ordered locus">SYNW0396</name>
</gene>
<dbReference type="Proteomes" id="UP000001422">
    <property type="component" value="Chromosome"/>
</dbReference>
<dbReference type="KEGG" id="syw:SYNW0396"/>
<dbReference type="HOGENOM" id="CLU_789694_0_0_3"/>
<proteinExistence type="predicted"/>
<dbReference type="RefSeq" id="WP_011127270.1">
    <property type="nucleotide sequence ID" value="NC_005070.1"/>
</dbReference>
<dbReference type="InterPro" id="IPR046561">
    <property type="entry name" value="DUF6716"/>
</dbReference>